<reference evidence="2 3" key="1">
    <citation type="submission" date="2018-04" db="EMBL/GenBank/DDBJ databases">
        <title>Chryseobacterium oncorhynchi 701B-08T from rainbow trout, and Chryseobacterium viscerum 687B-08T from diseased fish.</title>
        <authorList>
            <person name="Jeong J.-J."/>
            <person name="Lee Y.J."/>
            <person name="Pathiraja D."/>
            <person name="Park B."/>
            <person name="Choi I.-G."/>
            <person name="Kim K.D."/>
        </authorList>
    </citation>
    <scope>NUCLEOTIDE SEQUENCE [LARGE SCALE GENOMIC DNA]</scope>
    <source>
        <strain evidence="2 3">687B-08</strain>
    </source>
</reference>
<dbReference type="SUPFAM" id="SSF55785">
    <property type="entry name" value="PYP-like sensor domain (PAS domain)"/>
    <property type="match status" value="1"/>
</dbReference>
<dbReference type="InterPro" id="IPR029016">
    <property type="entry name" value="GAF-like_dom_sf"/>
</dbReference>
<evidence type="ECO:0000313" key="3">
    <source>
        <dbReference type="Proteomes" id="UP000236413"/>
    </source>
</evidence>
<protein>
    <submittedName>
        <fullName evidence="2">GAF domain-containing protein</fullName>
    </submittedName>
</protein>
<dbReference type="SUPFAM" id="SSF55781">
    <property type="entry name" value="GAF domain-like"/>
    <property type="match status" value="1"/>
</dbReference>
<sequence length="299" mass="33513">MADYNSMNEQKRLEALYSYDILDTDIEKDFDDLTALAAAICDTPISLISFVDKDRQWFKSHHGLDSRQTDRCHSFCSHAIIDPDQLMQIEDAQNDIRFADNPLVTGSPDIRFYAGMPLLDKDGFALGSLCVIDQKPKILTKAQQEALQTVAVQVIDKLLLRKNNRDLILANKELLESNKKLKATEASLKKAITDLTESKDKIQNILDIVGEGIGITDAAGNIVYTNKHNREIFKLDETTMLTLSNVSPEWNNRRTDGSTLPPEEHPISVAITTGDPVFDHILLISNRQGNWSAMNCVIL</sequence>
<dbReference type="Pfam" id="PF01590">
    <property type="entry name" value="GAF"/>
    <property type="match status" value="1"/>
</dbReference>
<proteinExistence type="predicted"/>
<dbReference type="SMART" id="SM00065">
    <property type="entry name" value="GAF"/>
    <property type="match status" value="1"/>
</dbReference>
<dbReference type="InterPro" id="IPR003018">
    <property type="entry name" value="GAF"/>
</dbReference>
<gene>
    <name evidence="2" type="ORF">C1634_022725</name>
</gene>
<dbReference type="PANTHER" id="PTHR43102">
    <property type="entry name" value="SLR1143 PROTEIN"/>
    <property type="match status" value="1"/>
</dbReference>
<evidence type="ECO:0000313" key="2">
    <source>
        <dbReference type="EMBL" id="PWN58371.1"/>
    </source>
</evidence>
<organism evidence="2 3">
    <name type="scientific">Chryseobacterium viscerum</name>
    <dbReference type="NCBI Taxonomy" id="1037377"/>
    <lineage>
        <taxon>Bacteria</taxon>
        <taxon>Pseudomonadati</taxon>
        <taxon>Bacteroidota</taxon>
        <taxon>Flavobacteriia</taxon>
        <taxon>Flavobacteriales</taxon>
        <taxon>Weeksellaceae</taxon>
        <taxon>Chryseobacterium group</taxon>
        <taxon>Chryseobacterium</taxon>
    </lineage>
</organism>
<dbReference type="PANTHER" id="PTHR43102:SF2">
    <property type="entry name" value="GAF DOMAIN-CONTAINING PROTEIN"/>
    <property type="match status" value="1"/>
</dbReference>
<dbReference type="InterPro" id="IPR035965">
    <property type="entry name" value="PAS-like_dom_sf"/>
</dbReference>
<dbReference type="Gene3D" id="3.30.450.20">
    <property type="entry name" value="PAS domain"/>
    <property type="match status" value="1"/>
</dbReference>
<accession>A0A316WAP2</accession>
<name>A0A316WAP2_9FLAO</name>
<dbReference type="Gene3D" id="3.30.450.40">
    <property type="match status" value="1"/>
</dbReference>
<dbReference type="AlphaFoldDB" id="A0A316WAP2"/>
<dbReference type="EMBL" id="PPEG02000011">
    <property type="protein sequence ID" value="PWN58371.1"/>
    <property type="molecule type" value="Genomic_DNA"/>
</dbReference>
<evidence type="ECO:0000259" key="1">
    <source>
        <dbReference type="SMART" id="SM00065"/>
    </source>
</evidence>
<dbReference type="RefSeq" id="WP_103233068.1">
    <property type="nucleotide sequence ID" value="NZ_PPEG02000011.1"/>
</dbReference>
<comment type="caution">
    <text evidence="2">The sequence shown here is derived from an EMBL/GenBank/DDBJ whole genome shotgun (WGS) entry which is preliminary data.</text>
</comment>
<dbReference type="Proteomes" id="UP000236413">
    <property type="component" value="Unassembled WGS sequence"/>
</dbReference>
<feature type="domain" description="GAF" evidence="1">
    <location>
        <begin position="25"/>
        <end position="165"/>
    </location>
</feature>